<dbReference type="STRING" id="523849.OCC_10294"/>
<evidence type="ECO:0000313" key="3">
    <source>
        <dbReference type="Proteomes" id="UP000015502"/>
    </source>
</evidence>
<keyword evidence="1" id="KW-1133">Transmembrane helix</keyword>
<evidence type="ECO:0000256" key="1">
    <source>
        <dbReference type="SAM" id="Phobius"/>
    </source>
</evidence>
<protein>
    <recommendedName>
        <fullName evidence="4">Class III signal peptide-containing protein</fullName>
    </recommendedName>
</protein>
<evidence type="ECO:0008006" key="4">
    <source>
        <dbReference type="Google" id="ProtNLM"/>
    </source>
</evidence>
<gene>
    <name evidence="2" type="ORF">OCC_10294</name>
</gene>
<dbReference type="PaxDb" id="523849-OCC_10294"/>
<dbReference type="Proteomes" id="UP000015502">
    <property type="component" value="Chromosome"/>
</dbReference>
<keyword evidence="1" id="KW-0472">Membrane</keyword>
<feature type="transmembrane region" description="Helical" evidence="1">
    <location>
        <begin position="40"/>
        <end position="60"/>
    </location>
</feature>
<reference evidence="2 3" key="1">
    <citation type="journal article" date="2012" name="J. Bacteriol.">
        <title>Genome sequence of the model hyperthermophilic archaeon Thermococcus litoralis NS-C.</title>
        <authorList>
            <person name="Gardner A.F."/>
            <person name="Kumar S."/>
            <person name="Perler F.B."/>
        </authorList>
    </citation>
    <scope>NUCLEOTIDE SEQUENCE [LARGE SCALE GENOMIC DNA]</scope>
    <source>
        <strain evidence="3">ATCC 51850 / DSM 5473 / JCM 8560 / NS-C</strain>
    </source>
</reference>
<keyword evidence="1" id="KW-0812">Transmembrane</keyword>
<name>H3ZRB9_THELN</name>
<accession>H3ZRB9</accession>
<dbReference type="HOGENOM" id="CLU_121771_0_0_2"/>
<evidence type="ECO:0000313" key="2">
    <source>
        <dbReference type="EMBL" id="EHR77494.2"/>
    </source>
</evidence>
<dbReference type="InterPro" id="IPR007166">
    <property type="entry name" value="Class3_signal_pept_motif"/>
</dbReference>
<dbReference type="Pfam" id="PF04021">
    <property type="entry name" value="Class_IIIsignal"/>
    <property type="match status" value="1"/>
</dbReference>
<keyword evidence="3" id="KW-1185">Reference proteome</keyword>
<dbReference type="AlphaFoldDB" id="H3ZRB9"/>
<proteinExistence type="predicted"/>
<sequence length="192" mass="21697">MKTSIAIPIFDYLIGRIGEKNIYFFLKDDRSMSRKGQGSLEYLFMVAAALIIIFVAVSYISSSGGQVAQKSGIASLQSQAEIAKSRLSAKDLWNDEYCFYILSEGYSKDKVGSEYGISVKDKGSNGKCDITDKVIYYLDYRNARYKDDVKALYGDDRYKLKTLKELYDLCLANDENACKVIITLDESLWIPQ</sequence>
<organism evidence="2 3">
    <name type="scientific">Thermococcus litoralis (strain ATCC 51850 / DSM 5473 / JCM 8560 / NS-C)</name>
    <dbReference type="NCBI Taxonomy" id="523849"/>
    <lineage>
        <taxon>Archaea</taxon>
        <taxon>Methanobacteriati</taxon>
        <taxon>Methanobacteriota</taxon>
        <taxon>Thermococci</taxon>
        <taxon>Thermococcales</taxon>
        <taxon>Thermococcaceae</taxon>
        <taxon>Thermococcus</taxon>
    </lineage>
</organism>
<dbReference type="EMBL" id="CP006670">
    <property type="protein sequence ID" value="EHR77494.2"/>
    <property type="molecule type" value="Genomic_DNA"/>
</dbReference>
<dbReference type="KEGG" id="tlt:OCC_10294"/>